<dbReference type="Pfam" id="PF16998">
    <property type="entry name" value="17kDa_Anti_2"/>
    <property type="match status" value="1"/>
</dbReference>
<evidence type="ECO:0000313" key="3">
    <source>
        <dbReference type="Proteomes" id="UP001556692"/>
    </source>
</evidence>
<gene>
    <name evidence="2" type="ORF">ABGN05_25270</name>
</gene>
<reference evidence="2 3" key="1">
    <citation type="submission" date="2024-05" db="EMBL/GenBank/DDBJ databases">
        <authorList>
            <person name="Jiang F."/>
        </authorList>
    </citation>
    <scope>NUCLEOTIDE SEQUENCE [LARGE SCALE GENOMIC DNA]</scope>
    <source>
        <strain evidence="2 3">LZ166</strain>
    </source>
</reference>
<accession>A0ABV3SRN1</accession>
<keyword evidence="3" id="KW-1185">Reference proteome</keyword>
<dbReference type="RefSeq" id="WP_367956810.1">
    <property type="nucleotide sequence ID" value="NZ_JBDPGJ010000007.1"/>
</dbReference>
<organism evidence="2 3">
    <name type="scientific">Aquibium pacificus</name>
    <dbReference type="NCBI Taxonomy" id="3153579"/>
    <lineage>
        <taxon>Bacteria</taxon>
        <taxon>Pseudomonadati</taxon>
        <taxon>Pseudomonadota</taxon>
        <taxon>Alphaproteobacteria</taxon>
        <taxon>Hyphomicrobiales</taxon>
        <taxon>Phyllobacteriaceae</taxon>
        <taxon>Aquibium</taxon>
    </lineage>
</organism>
<dbReference type="Proteomes" id="UP001556692">
    <property type="component" value="Unassembled WGS sequence"/>
</dbReference>
<evidence type="ECO:0000259" key="1">
    <source>
        <dbReference type="Pfam" id="PF16998"/>
    </source>
</evidence>
<sequence length="157" mass="16703">MSRRVQAFSDGPRAVFGCASRSLAAAAVGVAMLSGCASKGLDLDSLAVDTSITTSATASSRSRAPAPDAERLSDEVSIRNAVSSANLDALRDGRLYWANPDTGSRGEISRIVERREEASLCRRFTVSRESFQGVALYSAEVCLAQDGSWFTRAFEAT</sequence>
<proteinExistence type="predicted"/>
<name>A0ABV3SRN1_9HYPH</name>
<evidence type="ECO:0000313" key="2">
    <source>
        <dbReference type="EMBL" id="MEX0408955.1"/>
    </source>
</evidence>
<feature type="domain" description="Surface antigen" evidence="1">
    <location>
        <begin position="47"/>
        <end position="155"/>
    </location>
</feature>
<protein>
    <submittedName>
        <fullName evidence="2">RT0821/Lpp0805 family surface protein</fullName>
    </submittedName>
</protein>
<comment type="caution">
    <text evidence="2">The sequence shown here is derived from an EMBL/GenBank/DDBJ whole genome shotgun (WGS) entry which is preliminary data.</text>
</comment>
<dbReference type="InterPro" id="IPR032635">
    <property type="entry name" value="Anti_2"/>
</dbReference>
<dbReference type="EMBL" id="JBDPGJ010000007">
    <property type="protein sequence ID" value="MEX0408955.1"/>
    <property type="molecule type" value="Genomic_DNA"/>
</dbReference>